<evidence type="ECO:0000259" key="6">
    <source>
        <dbReference type="Pfam" id="PF13458"/>
    </source>
</evidence>
<comment type="caution">
    <text evidence="7">The sequence shown here is derived from an EMBL/GenBank/DDBJ whole genome shotgun (WGS) entry which is preliminary data.</text>
</comment>
<dbReference type="GO" id="GO:0055085">
    <property type="term" value="P:transmembrane transport"/>
    <property type="evidence" value="ECO:0007669"/>
    <property type="project" value="InterPro"/>
</dbReference>
<evidence type="ECO:0000256" key="3">
    <source>
        <dbReference type="ARBA" id="ARBA00022448"/>
    </source>
</evidence>
<feature type="transmembrane region" description="Helical" evidence="5">
    <location>
        <begin position="16"/>
        <end position="34"/>
    </location>
</feature>
<protein>
    <submittedName>
        <fullName evidence="7">Extracellular ligand-binding receptor</fullName>
    </submittedName>
</protein>
<reference evidence="7 8" key="1">
    <citation type="submission" date="2015-02" db="EMBL/GenBank/DDBJ databases">
        <title>Single-cell genomics of uncultivated deep-branching MTB reveals a conserved set of magnetosome genes.</title>
        <authorList>
            <person name="Kolinko S."/>
            <person name="Richter M."/>
            <person name="Glockner F.O."/>
            <person name="Brachmann A."/>
            <person name="Schuler D."/>
        </authorList>
    </citation>
    <scope>NUCLEOTIDE SEQUENCE [LARGE SCALE GENOMIC DNA]</scope>
    <source>
        <strain evidence="7">TM-1</strain>
    </source>
</reference>
<keyword evidence="5" id="KW-0812">Transmembrane</keyword>
<dbReference type="SUPFAM" id="SSF53822">
    <property type="entry name" value="Periplasmic binding protein-like I"/>
    <property type="match status" value="1"/>
</dbReference>
<dbReference type="Pfam" id="PF13458">
    <property type="entry name" value="Peripla_BP_6"/>
    <property type="match status" value="1"/>
</dbReference>
<feature type="domain" description="Leucine-binding protein" evidence="6">
    <location>
        <begin position="364"/>
        <end position="718"/>
    </location>
</feature>
<comment type="similarity">
    <text evidence="2">Belongs to the leucine-binding protein family.</text>
</comment>
<dbReference type="CDD" id="cd13603">
    <property type="entry name" value="PBP2_TRAP_Siap_TeaA_like"/>
    <property type="match status" value="1"/>
</dbReference>
<keyword evidence="8" id="KW-1185">Reference proteome</keyword>
<keyword evidence="7" id="KW-0675">Receptor</keyword>
<organism evidence="7 8">
    <name type="scientific">Candidatus Magnetobacterium bavaricum</name>
    <dbReference type="NCBI Taxonomy" id="29290"/>
    <lineage>
        <taxon>Bacteria</taxon>
        <taxon>Pseudomonadati</taxon>
        <taxon>Nitrospirota</taxon>
        <taxon>Thermodesulfovibrionia</taxon>
        <taxon>Thermodesulfovibrionales</taxon>
        <taxon>Candidatus Magnetobacteriaceae</taxon>
        <taxon>Candidatus Magnetobacterium</taxon>
    </lineage>
</organism>
<dbReference type="Pfam" id="PF03480">
    <property type="entry name" value="DctP"/>
    <property type="match status" value="1"/>
</dbReference>
<dbReference type="CDD" id="cd19979">
    <property type="entry name" value="PBP1_ABC_ligand_binding-like"/>
    <property type="match status" value="1"/>
</dbReference>
<keyword evidence="3" id="KW-0813">Transport</keyword>
<comment type="similarity">
    <text evidence="1">Belongs to the bacterial solute-binding protein 7 family.</text>
</comment>
<gene>
    <name evidence="7" type="ORF">MBAV_005850</name>
</gene>
<keyword evidence="4" id="KW-0732">Signal</keyword>
<dbReference type="EMBL" id="LACI01002477">
    <property type="protein sequence ID" value="KJU81959.1"/>
    <property type="molecule type" value="Genomic_DNA"/>
</dbReference>
<evidence type="ECO:0000313" key="7">
    <source>
        <dbReference type="EMBL" id="KJU81959.1"/>
    </source>
</evidence>
<dbReference type="Proteomes" id="UP000033423">
    <property type="component" value="Unassembled WGS sequence"/>
</dbReference>
<dbReference type="PANTHER" id="PTHR33376">
    <property type="match status" value="1"/>
</dbReference>
<dbReference type="InterPro" id="IPR018389">
    <property type="entry name" value="DctP_fam"/>
</dbReference>
<proteinExistence type="inferred from homology"/>
<evidence type="ECO:0000256" key="1">
    <source>
        <dbReference type="ARBA" id="ARBA00009023"/>
    </source>
</evidence>
<sequence>MEYKEDTLTAMKRHPVLVAGIVAVVATAVLLYLYPFGKPDSKAGKVKEAKVYELSLGHNMSTDSAMHISVQRFADTVRDRTKGRVKINIFPAQKLGDDYAMIEMAMDGHLDILLSPTAKLSMVLPAMQYADIPFLFPQLEDVYAMLDGKPGALLLERLSKEGLVGAAFWGNGFKQFTTRKPVHSPKDFNGMNIRIINNDLISYQFTAFGARPVPIDFYKAYDALKNGEVDGQESTIAAIHALKFYEVLPNVTISNHGYLAYVFCFSKKTLEGLPDDIVQVLMATTKEVTSFERELVAKKEEEYIKVIKEAGVNVIYLNEQQRRDFQKITDHIIHKYSNVVGDDVIDLTHEYLKQKYNHKEEDDIVIGLNADMSKGSAITGMAIKRGMELAVNELNAQGGVLGKKLSIVVMDHAVTGGRSEQNIRDFSQMKNLVAIMGGVHGLLIMGELEIIHKEKIIYLIPFAGTDKITNNSYNPNYVFRVSTNDAKAAPFLIQQALKRSKKIAFLLVNNEWGRENGRIMTDCLRESNLTPSAVEYFNMGEESMLQQLGRISDSDAKVLVVVALASDREAIVKGLALLKKKIQLFSVMTFTAGGYVFQDLADQQKNVDLSFIQTFSFLKPKNELTKRVLKEYMNTYNVSTPQEIPIPSATAHAYDLVHLLAMAINSAKTIDRLAVHNALEDIQHYKGLVKTYSPPFTKTRHDALDISDYFMATYDANGAILPTDKGTK</sequence>
<evidence type="ECO:0000256" key="4">
    <source>
        <dbReference type="ARBA" id="ARBA00022729"/>
    </source>
</evidence>
<dbReference type="InterPro" id="IPR028081">
    <property type="entry name" value="Leu-bd"/>
</dbReference>
<keyword evidence="5" id="KW-0472">Membrane</keyword>
<dbReference type="GO" id="GO:0030288">
    <property type="term" value="C:outer membrane-bounded periplasmic space"/>
    <property type="evidence" value="ECO:0007669"/>
    <property type="project" value="InterPro"/>
</dbReference>
<name>A0A0F3GJ21_9BACT</name>
<dbReference type="NCBIfam" id="NF037995">
    <property type="entry name" value="TRAP_S1"/>
    <property type="match status" value="1"/>
</dbReference>
<dbReference type="InterPro" id="IPR028082">
    <property type="entry name" value="Peripla_BP_I"/>
</dbReference>
<evidence type="ECO:0000256" key="2">
    <source>
        <dbReference type="ARBA" id="ARBA00010062"/>
    </source>
</evidence>
<dbReference type="AlphaFoldDB" id="A0A0F3GJ21"/>
<accession>A0A0F3GJ21</accession>
<dbReference type="PANTHER" id="PTHR33376:SF7">
    <property type="entry name" value="C4-DICARBOXYLATE-BINDING PROTEIN DCTB"/>
    <property type="match status" value="1"/>
</dbReference>
<dbReference type="InterPro" id="IPR038404">
    <property type="entry name" value="TRAP_DctP_sf"/>
</dbReference>
<dbReference type="NCBIfam" id="TIGR00787">
    <property type="entry name" value="dctP"/>
    <property type="match status" value="1"/>
</dbReference>
<dbReference type="Gene3D" id="3.40.190.170">
    <property type="entry name" value="Bacterial extracellular solute-binding protein, family 7"/>
    <property type="match status" value="1"/>
</dbReference>
<dbReference type="Gene3D" id="3.40.50.2300">
    <property type="match status" value="2"/>
</dbReference>
<evidence type="ECO:0000313" key="8">
    <source>
        <dbReference type="Proteomes" id="UP000033423"/>
    </source>
</evidence>
<evidence type="ECO:0000256" key="5">
    <source>
        <dbReference type="SAM" id="Phobius"/>
    </source>
</evidence>
<keyword evidence="5" id="KW-1133">Transmembrane helix</keyword>
<dbReference type="InterPro" id="IPR004682">
    <property type="entry name" value="TRAP_DctP"/>
</dbReference>